<dbReference type="Pfam" id="PF00005">
    <property type="entry name" value="ABC_tran"/>
    <property type="match status" value="2"/>
</dbReference>
<feature type="transmembrane region" description="Helical" evidence="11">
    <location>
        <begin position="140"/>
        <end position="159"/>
    </location>
</feature>
<proteinExistence type="inferred from homology"/>
<dbReference type="Proteomes" id="UP000462212">
    <property type="component" value="Unassembled WGS sequence"/>
</dbReference>
<evidence type="ECO:0000256" key="7">
    <source>
        <dbReference type="ARBA" id="ARBA00022840"/>
    </source>
</evidence>
<feature type="domain" description="ABC transmembrane type-1" evidence="13">
    <location>
        <begin position="902"/>
        <end position="1167"/>
    </location>
</feature>
<keyword evidence="5 11" id="KW-0812">Transmembrane</keyword>
<evidence type="ECO:0000313" key="15">
    <source>
        <dbReference type="Proteomes" id="UP000462212"/>
    </source>
</evidence>
<feature type="transmembrane region" description="Helical" evidence="11">
    <location>
        <begin position="1009"/>
        <end position="1040"/>
    </location>
</feature>
<dbReference type="PROSITE" id="PS50929">
    <property type="entry name" value="ABC_TM1F"/>
    <property type="match status" value="2"/>
</dbReference>
<dbReference type="Pfam" id="PF24357">
    <property type="entry name" value="TMD0_ABC"/>
    <property type="match status" value="1"/>
</dbReference>
<evidence type="ECO:0000313" key="14">
    <source>
        <dbReference type="EMBL" id="TVY40609.1"/>
    </source>
</evidence>
<dbReference type="GO" id="GO:0016887">
    <property type="term" value="F:ATP hydrolysis activity"/>
    <property type="evidence" value="ECO:0007669"/>
    <property type="project" value="InterPro"/>
</dbReference>
<accession>A0A8H8RTP9</accession>
<evidence type="ECO:0000256" key="1">
    <source>
        <dbReference type="ARBA" id="ARBA00004651"/>
    </source>
</evidence>
<evidence type="ECO:0000259" key="13">
    <source>
        <dbReference type="PROSITE" id="PS50929"/>
    </source>
</evidence>
<dbReference type="InterPro" id="IPR044726">
    <property type="entry name" value="ABCC_6TM_D2"/>
</dbReference>
<dbReference type="SUPFAM" id="SSF90123">
    <property type="entry name" value="ABC transporter transmembrane region"/>
    <property type="match status" value="2"/>
</dbReference>
<organism evidence="14 15">
    <name type="scientific">Lachnellula subtilissima</name>
    <dbReference type="NCBI Taxonomy" id="602034"/>
    <lineage>
        <taxon>Eukaryota</taxon>
        <taxon>Fungi</taxon>
        <taxon>Dikarya</taxon>
        <taxon>Ascomycota</taxon>
        <taxon>Pezizomycotina</taxon>
        <taxon>Leotiomycetes</taxon>
        <taxon>Helotiales</taxon>
        <taxon>Lachnaceae</taxon>
        <taxon>Lachnellula</taxon>
    </lineage>
</organism>
<keyword evidence="3" id="KW-0813">Transport</keyword>
<keyword evidence="6" id="KW-0547">Nucleotide-binding</keyword>
<dbReference type="OrthoDB" id="6500128at2759"/>
<dbReference type="InterPro" id="IPR003593">
    <property type="entry name" value="AAA+_ATPase"/>
</dbReference>
<dbReference type="FunFam" id="1.20.1560.10:FF:000055">
    <property type="entry name" value="ABC multidrug transporter (Eurofung)"/>
    <property type="match status" value="1"/>
</dbReference>
<comment type="caution">
    <text evidence="14">The sequence shown here is derived from an EMBL/GenBank/DDBJ whole genome shotgun (WGS) entry which is preliminary data.</text>
</comment>
<evidence type="ECO:0000256" key="11">
    <source>
        <dbReference type="SAM" id="Phobius"/>
    </source>
</evidence>
<feature type="transmembrane region" description="Helical" evidence="11">
    <location>
        <begin position="264"/>
        <end position="281"/>
    </location>
</feature>
<dbReference type="GO" id="GO:0005524">
    <property type="term" value="F:ATP binding"/>
    <property type="evidence" value="ECO:0007669"/>
    <property type="project" value="UniProtKB-KW"/>
</dbReference>
<dbReference type="Gene3D" id="3.40.50.300">
    <property type="entry name" value="P-loop containing nucleotide triphosphate hydrolases"/>
    <property type="match status" value="2"/>
</dbReference>
<dbReference type="Gene3D" id="1.20.1560.10">
    <property type="entry name" value="ABC transporter type 1, transmembrane domain"/>
    <property type="match status" value="2"/>
</dbReference>
<keyword evidence="9 11" id="KW-0472">Membrane</keyword>
<dbReference type="InterPro" id="IPR003439">
    <property type="entry name" value="ABC_transporter-like_ATP-bd"/>
</dbReference>
<keyword evidence="8 11" id="KW-1133">Transmembrane helix</keyword>
<dbReference type="InterPro" id="IPR011527">
    <property type="entry name" value="ABC1_TM_dom"/>
</dbReference>
<dbReference type="GO" id="GO:0005886">
    <property type="term" value="C:plasma membrane"/>
    <property type="evidence" value="ECO:0007669"/>
    <property type="project" value="UniProtKB-SubCell"/>
</dbReference>
<dbReference type="SUPFAM" id="SSF52540">
    <property type="entry name" value="P-loop containing nucleoside triphosphate hydrolases"/>
    <property type="match status" value="2"/>
</dbReference>
<evidence type="ECO:0000256" key="5">
    <source>
        <dbReference type="ARBA" id="ARBA00022692"/>
    </source>
</evidence>
<evidence type="ECO:0000256" key="4">
    <source>
        <dbReference type="ARBA" id="ARBA00022475"/>
    </source>
</evidence>
<keyword evidence="15" id="KW-1185">Reference proteome</keyword>
<dbReference type="Pfam" id="PF00664">
    <property type="entry name" value="ABC_membrane"/>
    <property type="match status" value="2"/>
</dbReference>
<dbReference type="InterPro" id="IPR044746">
    <property type="entry name" value="ABCC_6TM_D1"/>
</dbReference>
<feature type="domain" description="ABC transporter" evidence="12">
    <location>
        <begin position="593"/>
        <end position="820"/>
    </location>
</feature>
<evidence type="ECO:0000256" key="6">
    <source>
        <dbReference type="ARBA" id="ARBA00022741"/>
    </source>
</evidence>
<sequence length="1450" mass="160569">MVPDAQFAVVNSTGGFDFTPAFEDAILRILPSGLFLVVALQRLFWLARQPRKVAKSHRQTVKLARDKFYNPDTTKPSHILIGLYTALQLAVLLYWALHPHQRPFAQLHTSAAVLAFVDGILLLFLSHAEHARSVRPSTIINIYLLFTLLFDCVVVRTLWATDYDLTLSGLFTSTVAIKIFVLTSEAWDKTPILLSQYRHLSPEATSGILARSVFWWLNSLLQTGFARSLTDHDLFPIHHNLAARTLLPKVKTSFASSNQRNRNALVFSTLWATNLIFLVGIPPRLALAAFKYTLPFLISRTTAWTADPSQSDDIGWGLTGAWLLVFLGQAISNGFYYQMTYRFVTSVRGSLCSLIYTKTLDLGSTALDESVAVSLMSTDTESICQSAATLHELWASPIESAVAIFLLYRQLGLAALAPVVVGIIATLSMLQLAQFIGSSKKKWMRGIQTRVDVTASILASMKEVKMLGLSDLVTDMIQNLRVAELDSSKQFRRLLAIQTFFAMNTETIAPLATFATFVIASKATGQPLNTNSAYTSLSLIYLLSQPLAVVFRTIPSVSAALACFSRIQNYLLSESYCDYRVATSNDEKKDVLVTISRATFGWIKGEPDILKDVTVTIRRSCFTFIIGPVGSGKSTFMRALLGEVPLRAGAVHANLDNIAFVSQDPWIQNLTIRQNILGGASFDADWYSKVVYVTGLQQDIGEFPEGDATMAGSAGFSLSGGQKQRLALARAIYSKEKTVLLDDIFAGQDGSTEEHVFQNLFAETGLFRQMSTTVVCVTNAIHRLAYADHVISLDMGGHVVHQGSFSQLQSDTDYLHGLAVEQNGAKDAQNTAKSSMQRPHKGISNMPMTEHGAEQNTNGNGTHASRVLGEFATYSYYFGTVPIWHTLLFTALIIMYAGGYRMTSLVLSFWTGTAEETGQATNDYFLGLYGMLTCIAVFGITGAAYFFLVIMVPLSSEVLHARLLHSVINAPVAFFSRTDVGVITNRFSQDMSVIDTELPFAFVDFCVNFTLIIMSVILMCIFSGYFVAALLPFVTFCWLLQRFYVRTSRQIRLFDLEAKSPLFTQFLDLLRGLSTVRAFAWGPRFTEQYLDLLDASQRPYYLLFCIQRWLGLVLDLMTALLVTIMMVLVVKLRAQLSAQYVALAFVQIMSFGQSLAHVIQDWTQLETSFGAVARVKTFCEDTESENQPTEKETVPENWPAHGHVKMENIVASYNANGESEPVLQGVSLDIPAGAKVGICGRSGSGKSSLLGCILRLLEVNAGSRITIDEIDITTLPRQAVRAAVAVVPQQPFFLKHTSLRDNLVVLQHQKQQQQQQPDDEKILQVLRLLKLDLVVDQLGGLDSPLDVDRLSQGQRQLLCIARAMLANKRIILIDEASSNVDERSERLIRDAMREQFASCTVIAIAHRLGALIDFDYVAVMGGGRLIEWGSPASLLKRDSEFKKLWDLGTN</sequence>
<dbReference type="InterPro" id="IPR036640">
    <property type="entry name" value="ABC1_TM_sf"/>
</dbReference>
<dbReference type="FunFam" id="3.40.50.300:FF:002145">
    <property type="entry name" value="ABC transporter (MsbA subfamily)"/>
    <property type="match status" value="1"/>
</dbReference>
<dbReference type="InterPro" id="IPR017871">
    <property type="entry name" value="ABC_transporter-like_CS"/>
</dbReference>
<dbReference type="InterPro" id="IPR056227">
    <property type="entry name" value="TMD0_ABC"/>
</dbReference>
<evidence type="ECO:0000256" key="10">
    <source>
        <dbReference type="ARBA" id="ARBA00023180"/>
    </source>
</evidence>
<feature type="transmembrane region" description="Helical" evidence="11">
    <location>
        <begin position="25"/>
        <end position="45"/>
    </location>
</feature>
<dbReference type="GO" id="GO:0140359">
    <property type="term" value="F:ABC-type transporter activity"/>
    <property type="evidence" value="ECO:0007669"/>
    <property type="project" value="InterPro"/>
</dbReference>
<gene>
    <name evidence="14" type="primary">FUM19_1</name>
    <name evidence="14" type="ORF">LSUB1_G005924</name>
</gene>
<dbReference type="FunFam" id="1.20.1560.10:FF:000066">
    <property type="entry name" value="ABC multidrug transporter (Eurofung)"/>
    <property type="match status" value="1"/>
</dbReference>
<dbReference type="CDD" id="cd18580">
    <property type="entry name" value="ABC_6TM_ABCC_D2"/>
    <property type="match status" value="1"/>
</dbReference>
<name>A0A8H8RTP9_9HELO</name>
<keyword evidence="4" id="KW-1003">Cell membrane</keyword>
<feature type="transmembrane region" description="Helical" evidence="11">
    <location>
        <begin position="411"/>
        <end position="432"/>
    </location>
</feature>
<keyword evidence="7" id="KW-0067">ATP-binding</keyword>
<dbReference type="CDD" id="cd18579">
    <property type="entry name" value="ABC_6TM_ABCC_D1"/>
    <property type="match status" value="1"/>
</dbReference>
<feature type="transmembrane region" description="Helical" evidence="11">
    <location>
        <begin position="874"/>
        <end position="897"/>
    </location>
</feature>
<feature type="transmembrane region" description="Helical" evidence="11">
    <location>
        <begin position="79"/>
        <end position="97"/>
    </location>
</feature>
<feature type="domain" description="ABC transmembrane type-1" evidence="13">
    <location>
        <begin position="285"/>
        <end position="559"/>
    </location>
</feature>
<feature type="transmembrane region" description="Helical" evidence="11">
    <location>
        <begin position="109"/>
        <end position="128"/>
    </location>
</feature>
<feature type="transmembrane region" description="Helical" evidence="11">
    <location>
        <begin position="165"/>
        <end position="183"/>
    </location>
</feature>
<dbReference type="PANTHER" id="PTHR24223:SF269">
    <property type="entry name" value="ABC MULTIDRUG TRANSPORTER (EUROFUNG)-RELATED"/>
    <property type="match status" value="1"/>
</dbReference>
<dbReference type="SMART" id="SM00382">
    <property type="entry name" value="AAA"/>
    <property type="match status" value="2"/>
</dbReference>
<feature type="domain" description="ABC transporter" evidence="12">
    <location>
        <begin position="1204"/>
        <end position="1447"/>
    </location>
</feature>
<dbReference type="EMBL" id="QGMJ01000171">
    <property type="protein sequence ID" value="TVY40609.1"/>
    <property type="molecule type" value="Genomic_DNA"/>
</dbReference>
<evidence type="ECO:0000256" key="3">
    <source>
        <dbReference type="ARBA" id="ARBA00022448"/>
    </source>
</evidence>
<feature type="transmembrane region" description="Helical" evidence="11">
    <location>
        <begin position="928"/>
        <end position="954"/>
    </location>
</feature>
<dbReference type="PROSITE" id="PS50893">
    <property type="entry name" value="ABC_TRANSPORTER_2"/>
    <property type="match status" value="2"/>
</dbReference>
<feature type="transmembrane region" description="Helical" evidence="11">
    <location>
        <begin position="1100"/>
        <end position="1128"/>
    </location>
</feature>
<protein>
    <submittedName>
        <fullName evidence="14">ABC transporter</fullName>
    </submittedName>
</protein>
<dbReference type="InterPro" id="IPR027417">
    <property type="entry name" value="P-loop_NTPase"/>
</dbReference>
<evidence type="ECO:0000256" key="2">
    <source>
        <dbReference type="ARBA" id="ARBA00009726"/>
    </source>
</evidence>
<comment type="similarity">
    <text evidence="2">Belongs to the ABC transporter superfamily. ABCC family. Conjugate transporter (TC 3.A.1.208) subfamily.</text>
</comment>
<keyword evidence="10" id="KW-0325">Glycoprotein</keyword>
<evidence type="ECO:0000256" key="8">
    <source>
        <dbReference type="ARBA" id="ARBA00022989"/>
    </source>
</evidence>
<reference evidence="14 15" key="1">
    <citation type="submission" date="2018-05" db="EMBL/GenBank/DDBJ databases">
        <title>Genome sequencing and assembly of the regulated plant pathogen Lachnellula willkommii and related sister species for the development of diagnostic species identification markers.</title>
        <authorList>
            <person name="Giroux E."/>
            <person name="Bilodeau G."/>
        </authorList>
    </citation>
    <scope>NUCLEOTIDE SEQUENCE [LARGE SCALE GENOMIC DNA]</scope>
    <source>
        <strain evidence="14 15">CBS 197.66</strain>
    </source>
</reference>
<feature type="transmembrane region" description="Helical" evidence="11">
    <location>
        <begin position="314"/>
        <end position="336"/>
    </location>
</feature>
<dbReference type="PANTHER" id="PTHR24223">
    <property type="entry name" value="ATP-BINDING CASSETTE SUB-FAMILY C"/>
    <property type="match status" value="1"/>
</dbReference>
<dbReference type="PROSITE" id="PS00211">
    <property type="entry name" value="ABC_TRANSPORTER_1"/>
    <property type="match status" value="2"/>
</dbReference>
<comment type="subcellular location">
    <subcellularLocation>
        <location evidence="1">Cell membrane</location>
        <topology evidence="1">Multi-pass membrane protein</topology>
    </subcellularLocation>
</comment>
<dbReference type="InterPro" id="IPR050173">
    <property type="entry name" value="ABC_transporter_C-like"/>
</dbReference>
<evidence type="ECO:0000259" key="12">
    <source>
        <dbReference type="PROSITE" id="PS50893"/>
    </source>
</evidence>
<evidence type="ECO:0000256" key="9">
    <source>
        <dbReference type="ARBA" id="ARBA00023136"/>
    </source>
</evidence>